<dbReference type="EMBL" id="QENY01000003">
    <property type="protein sequence ID" value="PVX58013.1"/>
    <property type="molecule type" value="Genomic_DNA"/>
</dbReference>
<keyword evidence="2" id="KW-1185">Reference proteome</keyword>
<name>A0A2U0UK52_9BACT</name>
<comment type="caution">
    <text evidence="1">The sequence shown here is derived from an EMBL/GenBank/DDBJ whole genome shotgun (WGS) entry which is preliminary data.</text>
</comment>
<sequence length="67" mass="7632">MTTTEIITYLGYYTHHPLSLKHMGEALRKAGFEKVSRRRDGGSPIYVYKVRKILPCPLLNSCSSQMS</sequence>
<accession>A0A2U0UK52</accession>
<organism evidence="1 2">
    <name type="scientific">Hallella colorans</name>
    <dbReference type="NCBI Taxonomy" id="1703337"/>
    <lineage>
        <taxon>Bacteria</taxon>
        <taxon>Pseudomonadati</taxon>
        <taxon>Bacteroidota</taxon>
        <taxon>Bacteroidia</taxon>
        <taxon>Bacteroidales</taxon>
        <taxon>Prevotellaceae</taxon>
        <taxon>Hallella</taxon>
    </lineage>
</organism>
<evidence type="ECO:0000313" key="1">
    <source>
        <dbReference type="EMBL" id="PVX58013.1"/>
    </source>
</evidence>
<dbReference type="AlphaFoldDB" id="A0A2U0UK52"/>
<proteinExistence type="predicted"/>
<evidence type="ECO:0000313" key="2">
    <source>
        <dbReference type="Proteomes" id="UP000245870"/>
    </source>
</evidence>
<protein>
    <submittedName>
        <fullName evidence="1">Uncharacterized protein</fullName>
    </submittedName>
</protein>
<dbReference type="Proteomes" id="UP000245870">
    <property type="component" value="Unassembled WGS sequence"/>
</dbReference>
<gene>
    <name evidence="1" type="ORF">C7379_103138</name>
</gene>
<reference evidence="1 2" key="1">
    <citation type="submission" date="2018-05" db="EMBL/GenBank/DDBJ databases">
        <title>Genomic Encyclopedia of Type Strains, Phase IV (KMG-IV): sequencing the most valuable type-strain genomes for metagenomic binning, comparative biology and taxonomic classification.</title>
        <authorList>
            <person name="Goeker M."/>
        </authorList>
    </citation>
    <scope>NUCLEOTIDE SEQUENCE [LARGE SCALE GENOMIC DNA]</scope>
    <source>
        <strain evidence="1 2">DSM 100333</strain>
    </source>
</reference>